<evidence type="ECO:0000256" key="2">
    <source>
        <dbReference type="SAM" id="SignalP"/>
    </source>
</evidence>
<dbReference type="PANTHER" id="PTHR31988">
    <property type="entry name" value="ESTERASE, PUTATIVE (DUF303)-RELATED"/>
    <property type="match status" value="1"/>
</dbReference>
<keyword evidence="5" id="KW-1185">Reference proteome</keyword>
<organism evidence="4 5">
    <name type="scientific">Synoicihabitans lomoniglobus</name>
    <dbReference type="NCBI Taxonomy" id="2909285"/>
    <lineage>
        <taxon>Bacteria</taxon>
        <taxon>Pseudomonadati</taxon>
        <taxon>Verrucomicrobiota</taxon>
        <taxon>Opitutia</taxon>
        <taxon>Opitutales</taxon>
        <taxon>Opitutaceae</taxon>
        <taxon>Synoicihabitans</taxon>
    </lineage>
</organism>
<feature type="chain" id="PRO_5041948168" evidence="2">
    <location>
        <begin position="20"/>
        <end position="263"/>
    </location>
</feature>
<dbReference type="InterPro" id="IPR052940">
    <property type="entry name" value="Carb_Esterase_6"/>
</dbReference>
<dbReference type="InterPro" id="IPR005181">
    <property type="entry name" value="SASA"/>
</dbReference>
<dbReference type="PANTHER" id="PTHR31988:SF19">
    <property type="entry name" value="9-O-ACETYL-N-ACETYLNEURAMINIC ACID DEACETYLASE-RELATED"/>
    <property type="match status" value="1"/>
</dbReference>
<evidence type="ECO:0000313" key="5">
    <source>
        <dbReference type="Proteomes" id="UP001218638"/>
    </source>
</evidence>
<sequence length="263" mass="28359">MKTLLTLALTLTAASLATAGDTAPADMHLFLLAGQSNMAGRGEIDPTDNEALANVFVLDATGEWEPAIEPYHYDKSFAAAGLARSFAEAYLRDHPGTVIGFIPTACGGSPVSAWQPGIYFEATDSHPWDDAVGRLSIARKHGTLKGVLWHQGESDSHPALAPAYQSALVDLIQRFHTDLTVGNVPIILGQIGRFEGKPWGEPNLTIDRSIRAVAREQARVGFVSAEGLTAKPDGIHFNTASLREFGRRYYVEFQRVASTSDTP</sequence>
<keyword evidence="2" id="KW-0732">Signal</keyword>
<dbReference type="SUPFAM" id="SSF52266">
    <property type="entry name" value="SGNH hydrolase"/>
    <property type="match status" value="1"/>
</dbReference>
<dbReference type="Gene3D" id="3.40.50.1110">
    <property type="entry name" value="SGNH hydrolase"/>
    <property type="match status" value="1"/>
</dbReference>
<dbReference type="InterPro" id="IPR036514">
    <property type="entry name" value="SGNH_hydro_sf"/>
</dbReference>
<proteinExistence type="predicted"/>
<dbReference type="AlphaFoldDB" id="A0AAF0CRP4"/>
<evidence type="ECO:0000259" key="3">
    <source>
        <dbReference type="Pfam" id="PF03629"/>
    </source>
</evidence>
<protein>
    <submittedName>
        <fullName evidence="4">Sialate O-acetylesterase</fullName>
    </submittedName>
</protein>
<dbReference type="Pfam" id="PF03629">
    <property type="entry name" value="SASA"/>
    <property type="match status" value="1"/>
</dbReference>
<reference evidence="4" key="1">
    <citation type="submission" date="2023-03" db="EMBL/GenBank/DDBJ databases">
        <title>Lomoglobus Profundus gen. nov., sp. nov., a novel member of the phylum Verrucomicrobia, isolated from deep-marine sediment of South China Sea.</title>
        <authorList>
            <person name="Ahmad T."/>
            <person name="Ishaq S.E."/>
            <person name="Wang F."/>
        </authorList>
    </citation>
    <scope>NUCLEOTIDE SEQUENCE</scope>
    <source>
        <strain evidence="4">LMO-M01</strain>
    </source>
</reference>
<accession>A0AAF0CRP4</accession>
<dbReference type="RefSeq" id="WP_330928903.1">
    <property type="nucleotide sequence ID" value="NZ_CP119075.1"/>
</dbReference>
<feature type="signal peptide" evidence="2">
    <location>
        <begin position="1"/>
        <end position="19"/>
    </location>
</feature>
<name>A0AAF0CRP4_9BACT</name>
<evidence type="ECO:0000256" key="1">
    <source>
        <dbReference type="ARBA" id="ARBA00022801"/>
    </source>
</evidence>
<feature type="domain" description="Sialate O-acetylesterase" evidence="3">
    <location>
        <begin position="27"/>
        <end position="251"/>
    </location>
</feature>
<dbReference type="KEGG" id="slom:PXH66_07750"/>
<dbReference type="GO" id="GO:0016788">
    <property type="term" value="F:hydrolase activity, acting on ester bonds"/>
    <property type="evidence" value="ECO:0007669"/>
    <property type="project" value="UniProtKB-ARBA"/>
</dbReference>
<dbReference type="EMBL" id="CP119075">
    <property type="protein sequence ID" value="WED66741.1"/>
    <property type="molecule type" value="Genomic_DNA"/>
</dbReference>
<gene>
    <name evidence="4" type="ORF">PXH66_07750</name>
</gene>
<evidence type="ECO:0000313" key="4">
    <source>
        <dbReference type="EMBL" id="WED66741.1"/>
    </source>
</evidence>
<keyword evidence="1" id="KW-0378">Hydrolase</keyword>
<dbReference type="Proteomes" id="UP001218638">
    <property type="component" value="Chromosome"/>
</dbReference>